<organism evidence="1 2">
    <name type="scientific">Sulfobacillus thermosulfidooxidans</name>
    <dbReference type="NCBI Taxonomy" id="28034"/>
    <lineage>
        <taxon>Bacteria</taxon>
        <taxon>Bacillati</taxon>
        <taxon>Bacillota</taxon>
        <taxon>Clostridia</taxon>
        <taxon>Eubacteriales</taxon>
        <taxon>Clostridiales Family XVII. Incertae Sedis</taxon>
        <taxon>Sulfobacillus</taxon>
    </lineage>
</organism>
<protein>
    <recommendedName>
        <fullName evidence="3">Transposase DDE domain-containing protein</fullName>
    </recommendedName>
</protein>
<comment type="caution">
    <text evidence="1">The sequence shown here is derived from an EMBL/GenBank/DDBJ whole genome shotgun (WGS) entry which is preliminary data.</text>
</comment>
<name>A0A2T2WRB9_SULTH</name>
<gene>
    <name evidence="1" type="ORF">C7B47_14030</name>
</gene>
<sequence length="155" mass="17854">MVIGAEAGYSDPRFLVVSVGLRKATWPARLITAAYGQRFTTEGCFRDQNNDVYEGFQLDGVKLGTPARWDRMLLIFAGTYYWLNVGGWAMERAGKDRDGRANSVRDHRTHTLWRLGHRGLQMGDVVWRTLWRAQTDFRHRIPSVNRIAREDRVAT</sequence>
<accession>A0A2T2WRB9</accession>
<evidence type="ECO:0000313" key="1">
    <source>
        <dbReference type="EMBL" id="PSR24778.1"/>
    </source>
</evidence>
<dbReference type="AlphaFoldDB" id="A0A2T2WRB9"/>
<reference evidence="1 2" key="1">
    <citation type="journal article" date="2014" name="BMC Genomics">
        <title>Comparison of environmental and isolate Sulfobacillus genomes reveals diverse carbon, sulfur, nitrogen, and hydrogen metabolisms.</title>
        <authorList>
            <person name="Justice N.B."/>
            <person name="Norman A."/>
            <person name="Brown C.T."/>
            <person name="Singh A."/>
            <person name="Thomas B.C."/>
            <person name="Banfield J.F."/>
        </authorList>
    </citation>
    <scope>NUCLEOTIDE SEQUENCE [LARGE SCALE GENOMIC DNA]</scope>
    <source>
        <strain evidence="1">AMDSBA5</strain>
    </source>
</reference>
<dbReference type="EMBL" id="PXYX01000043">
    <property type="protein sequence ID" value="PSR24778.1"/>
    <property type="molecule type" value="Genomic_DNA"/>
</dbReference>
<evidence type="ECO:0000313" key="2">
    <source>
        <dbReference type="Proteomes" id="UP000242705"/>
    </source>
</evidence>
<evidence type="ECO:0008006" key="3">
    <source>
        <dbReference type="Google" id="ProtNLM"/>
    </source>
</evidence>
<dbReference type="Proteomes" id="UP000242705">
    <property type="component" value="Unassembled WGS sequence"/>
</dbReference>
<proteinExistence type="predicted"/>